<dbReference type="Proteomes" id="UP000252147">
    <property type="component" value="Unassembled WGS sequence"/>
</dbReference>
<dbReference type="GO" id="GO:0005829">
    <property type="term" value="C:cytosol"/>
    <property type="evidence" value="ECO:0007669"/>
    <property type="project" value="TreeGrafter"/>
</dbReference>
<dbReference type="Pfam" id="PF01042">
    <property type="entry name" value="Ribonuc_L-PSP"/>
    <property type="match status" value="1"/>
</dbReference>
<dbReference type="CDD" id="cd00448">
    <property type="entry name" value="YjgF_YER057c_UK114_family"/>
    <property type="match status" value="1"/>
</dbReference>
<sequence>MKFKTINSDKSGAPYSDAVEFNNLIQFSGILGMNENGLVSGGVVAEVDQIFKNLKANLAYYDLDFSNVVKCLVLLKSIEDYDVFNEAYLKHFSKPYPTRSCFAVRDLPKGGNVEIEFVAHK</sequence>
<dbReference type="AlphaFoldDB" id="A0A368BKK1"/>
<dbReference type="EMBL" id="QOPD01000007">
    <property type="protein sequence ID" value="RCL37771.1"/>
    <property type="molecule type" value="Genomic_DNA"/>
</dbReference>
<gene>
    <name evidence="2" type="ORF">DBW97_04345</name>
</gene>
<proteinExistence type="inferred from homology"/>
<dbReference type="InterPro" id="IPR035959">
    <property type="entry name" value="RutC-like_sf"/>
</dbReference>
<dbReference type="PANTHER" id="PTHR11803:SF39">
    <property type="entry name" value="2-IMINOBUTANOATE_2-IMINOPROPANOATE DEAMINASE"/>
    <property type="match status" value="1"/>
</dbReference>
<dbReference type="GO" id="GO:0019239">
    <property type="term" value="F:deaminase activity"/>
    <property type="evidence" value="ECO:0007669"/>
    <property type="project" value="TreeGrafter"/>
</dbReference>
<comment type="similarity">
    <text evidence="1">Belongs to the RutC family.</text>
</comment>
<evidence type="ECO:0000256" key="1">
    <source>
        <dbReference type="ARBA" id="ARBA00010552"/>
    </source>
</evidence>
<accession>A0A368BKK1</accession>
<protein>
    <submittedName>
        <fullName evidence="2">RidA family protein</fullName>
    </submittedName>
</protein>
<dbReference type="SUPFAM" id="SSF55298">
    <property type="entry name" value="YjgF-like"/>
    <property type="match status" value="1"/>
</dbReference>
<name>A0A368BKK1_9GAMM</name>
<comment type="caution">
    <text evidence="2">The sequence shown here is derived from an EMBL/GenBank/DDBJ whole genome shotgun (WGS) entry which is preliminary data.</text>
</comment>
<dbReference type="Gene3D" id="3.30.1330.40">
    <property type="entry name" value="RutC-like"/>
    <property type="match status" value="1"/>
</dbReference>
<dbReference type="PANTHER" id="PTHR11803">
    <property type="entry name" value="2-IMINOBUTANOATE/2-IMINOPROPANOATE DEAMINASE RIDA"/>
    <property type="match status" value="1"/>
</dbReference>
<dbReference type="InterPro" id="IPR006175">
    <property type="entry name" value="YjgF/YER057c/UK114"/>
</dbReference>
<evidence type="ECO:0000313" key="2">
    <source>
        <dbReference type="EMBL" id="RCL37771.1"/>
    </source>
</evidence>
<reference evidence="2 3" key="1">
    <citation type="journal article" date="2018" name="Microbiome">
        <title>Fine metagenomic profile of the Mediterranean stratified and mixed water columns revealed by assembly and recruitment.</title>
        <authorList>
            <person name="Haro-Moreno J.M."/>
            <person name="Lopez-Perez M."/>
            <person name="De La Torre J.R."/>
            <person name="Picazo A."/>
            <person name="Camacho A."/>
            <person name="Rodriguez-Valera F."/>
        </authorList>
    </citation>
    <scope>NUCLEOTIDE SEQUENCE [LARGE SCALE GENOMIC DNA]</scope>
    <source>
        <strain evidence="2">MED-G83</strain>
    </source>
</reference>
<evidence type="ECO:0000313" key="3">
    <source>
        <dbReference type="Proteomes" id="UP000252147"/>
    </source>
</evidence>
<organism evidence="2 3">
    <name type="scientific">SAR86 cluster bacterium</name>
    <dbReference type="NCBI Taxonomy" id="2030880"/>
    <lineage>
        <taxon>Bacteria</taxon>
        <taxon>Pseudomonadati</taxon>
        <taxon>Pseudomonadota</taxon>
        <taxon>Gammaproteobacteria</taxon>
        <taxon>SAR86 cluster</taxon>
    </lineage>
</organism>
<dbReference type="InterPro" id="IPR019897">
    <property type="entry name" value="RidA_CS"/>
</dbReference>
<dbReference type="PROSITE" id="PS01094">
    <property type="entry name" value="UPF0076"/>
    <property type="match status" value="1"/>
</dbReference>